<dbReference type="EMBL" id="SMKU01000248">
    <property type="protein sequence ID" value="TDD73797.1"/>
    <property type="molecule type" value="Genomic_DNA"/>
</dbReference>
<sequence length="204" mass="22691">MTTLGGRRAYTRAELMDAYGLGRSTLEKWYRERERTGHPEPAGTIGSQLVWDAAAWDDWYAARGPAVPSGAVSRDELAARHGLSRHRLKQLWADRASNGHPEPAHRAGKALYWDEAEWTAWYEAHRDRPPQAASGSGTGVDDLVTLAEAARILGLAQTSVTVYPKRPPAGWPEPARVERLGGGRVRRLYRRADIAAYGERRLRA</sequence>
<evidence type="ECO:0000313" key="1">
    <source>
        <dbReference type="EMBL" id="TDD73797.1"/>
    </source>
</evidence>
<proteinExistence type="predicted"/>
<dbReference type="Proteomes" id="UP000294513">
    <property type="component" value="Unassembled WGS sequence"/>
</dbReference>
<dbReference type="RefSeq" id="WP_131900403.1">
    <property type="nucleotide sequence ID" value="NZ_SMKU01000248.1"/>
</dbReference>
<keyword evidence="2" id="KW-1185">Reference proteome</keyword>
<accession>A0A4V2YTK8</accession>
<dbReference type="OrthoDB" id="3473309at2"/>
<reference evidence="1 2" key="1">
    <citation type="submission" date="2019-03" db="EMBL/GenBank/DDBJ databases">
        <title>Draft genome sequences of novel Actinobacteria.</title>
        <authorList>
            <person name="Sahin N."/>
            <person name="Ay H."/>
            <person name="Saygin H."/>
        </authorList>
    </citation>
    <scope>NUCLEOTIDE SEQUENCE [LARGE SCALE GENOMIC DNA]</scope>
    <source>
        <strain evidence="1 2">H3C3</strain>
    </source>
</reference>
<evidence type="ECO:0008006" key="3">
    <source>
        <dbReference type="Google" id="ProtNLM"/>
    </source>
</evidence>
<comment type="caution">
    <text evidence="1">The sequence shown here is derived from an EMBL/GenBank/DDBJ whole genome shotgun (WGS) entry which is preliminary data.</text>
</comment>
<organism evidence="1 2">
    <name type="scientific">Actinomadura rubrisoli</name>
    <dbReference type="NCBI Taxonomy" id="2530368"/>
    <lineage>
        <taxon>Bacteria</taxon>
        <taxon>Bacillati</taxon>
        <taxon>Actinomycetota</taxon>
        <taxon>Actinomycetes</taxon>
        <taxon>Streptosporangiales</taxon>
        <taxon>Thermomonosporaceae</taxon>
        <taxon>Actinomadura</taxon>
    </lineage>
</organism>
<evidence type="ECO:0000313" key="2">
    <source>
        <dbReference type="Proteomes" id="UP000294513"/>
    </source>
</evidence>
<name>A0A4V2YTK8_9ACTN</name>
<dbReference type="AlphaFoldDB" id="A0A4V2YTK8"/>
<gene>
    <name evidence="1" type="ORF">E1298_33325</name>
</gene>
<protein>
    <recommendedName>
        <fullName evidence="3">DNA-binding protein</fullName>
    </recommendedName>
</protein>